<protein>
    <submittedName>
        <fullName evidence="2">Uncharacterized protein</fullName>
    </submittedName>
</protein>
<dbReference type="AlphaFoldDB" id="A0A6U8K852"/>
<evidence type="ECO:0000256" key="1">
    <source>
        <dbReference type="SAM" id="Phobius"/>
    </source>
</evidence>
<keyword evidence="1" id="KW-0472">Membrane</keyword>
<sequence length="249" mass="26786">MGLPDGRKDCLCVSGECLFFFGIVTMSSLALIVVLTLGFLGDALDPFVGAPALWTVKITPPNCTDGKPGDTKEVIWREYTYTGHYGCWRGNRPDEDFYADCNGTHLITKAFLNSSVDAPCRGTLFNTTVIKIGECVHHDWLGQVTGSMYTFYCEGMWCNSSCANPPCPMDSPCDVGTTCCMNGNGDTPCGAGAMCAAGSSPGIFVTIINFLRYALICAILAGAAAYSWKAGFCNICPWRRGYGNLNEMA</sequence>
<evidence type="ECO:0000313" key="2">
    <source>
        <dbReference type="EMBL" id="CAD9033458.1"/>
    </source>
</evidence>
<dbReference type="EMBL" id="HBGA01120653">
    <property type="protein sequence ID" value="CAD9033459.1"/>
    <property type="molecule type" value="Transcribed_RNA"/>
</dbReference>
<keyword evidence="1" id="KW-1133">Transmembrane helix</keyword>
<evidence type="ECO:0000313" key="3">
    <source>
        <dbReference type="EMBL" id="CAD9033459.1"/>
    </source>
</evidence>
<feature type="transmembrane region" description="Helical" evidence="1">
    <location>
        <begin position="210"/>
        <end position="228"/>
    </location>
</feature>
<dbReference type="EMBL" id="HBGA01120652">
    <property type="protein sequence ID" value="CAD9033458.1"/>
    <property type="molecule type" value="Transcribed_RNA"/>
</dbReference>
<reference evidence="2" key="1">
    <citation type="submission" date="2021-01" db="EMBL/GenBank/DDBJ databases">
        <authorList>
            <person name="Corre E."/>
            <person name="Pelletier E."/>
            <person name="Niang G."/>
            <person name="Scheremetjew M."/>
            <person name="Finn R."/>
            <person name="Kale V."/>
            <person name="Holt S."/>
            <person name="Cochrane G."/>
            <person name="Meng A."/>
            <person name="Brown T."/>
            <person name="Cohen L."/>
        </authorList>
    </citation>
    <scope>NUCLEOTIDE SEQUENCE</scope>
    <source>
        <strain evidence="2">NIES-381</strain>
    </source>
</reference>
<accession>A0A6U8K852</accession>
<keyword evidence="1" id="KW-0812">Transmembrane</keyword>
<proteinExistence type="predicted"/>
<organism evidence="2">
    <name type="scientific">Eutreptiella gymnastica</name>
    <dbReference type="NCBI Taxonomy" id="73025"/>
    <lineage>
        <taxon>Eukaryota</taxon>
        <taxon>Discoba</taxon>
        <taxon>Euglenozoa</taxon>
        <taxon>Euglenida</taxon>
        <taxon>Spirocuta</taxon>
        <taxon>Euglenophyceae</taxon>
        <taxon>Eutreptiales</taxon>
        <taxon>Eutreptiaceae</taxon>
        <taxon>Eutreptiella</taxon>
    </lineage>
</organism>
<gene>
    <name evidence="2" type="ORF">EGYM00392_LOCUS44605</name>
    <name evidence="3" type="ORF">EGYM00392_LOCUS44606</name>
</gene>
<name>A0A6U8K852_9EUGL</name>
<feature type="transmembrane region" description="Helical" evidence="1">
    <location>
        <begin position="20"/>
        <end position="40"/>
    </location>
</feature>